<evidence type="ECO:0000313" key="2">
    <source>
        <dbReference type="Proteomes" id="UP000054815"/>
    </source>
</evidence>
<name>A0A0V0Y198_TRIPS</name>
<comment type="caution">
    <text evidence="1">The sequence shown here is derived from an EMBL/GenBank/DDBJ whole genome shotgun (WGS) entry which is preliminary data.</text>
</comment>
<reference evidence="1 2" key="1">
    <citation type="submission" date="2015-01" db="EMBL/GenBank/DDBJ databases">
        <title>Evolution of Trichinella species and genotypes.</title>
        <authorList>
            <person name="Korhonen P.K."/>
            <person name="Edoardo P."/>
            <person name="Giuseppe L.R."/>
            <person name="Gasser R.B."/>
        </authorList>
    </citation>
    <scope>NUCLEOTIDE SEQUENCE [LARGE SCALE GENOMIC DNA]</scope>
    <source>
        <strain evidence="1">ISS141</strain>
    </source>
</reference>
<protein>
    <submittedName>
        <fullName evidence="1">Uncharacterized protein</fullName>
    </submittedName>
</protein>
<evidence type="ECO:0000313" key="1">
    <source>
        <dbReference type="EMBL" id="KRX93794.1"/>
    </source>
</evidence>
<dbReference type="EMBL" id="JYDU01000082">
    <property type="protein sequence ID" value="KRX93794.1"/>
    <property type="molecule type" value="Genomic_DNA"/>
</dbReference>
<organism evidence="1 2">
    <name type="scientific">Trichinella pseudospiralis</name>
    <name type="common">Parasitic roundworm</name>
    <dbReference type="NCBI Taxonomy" id="6337"/>
    <lineage>
        <taxon>Eukaryota</taxon>
        <taxon>Metazoa</taxon>
        <taxon>Ecdysozoa</taxon>
        <taxon>Nematoda</taxon>
        <taxon>Enoplea</taxon>
        <taxon>Dorylaimia</taxon>
        <taxon>Trichinellida</taxon>
        <taxon>Trichinellidae</taxon>
        <taxon>Trichinella</taxon>
    </lineage>
</organism>
<gene>
    <name evidence="1" type="ORF">T4E_12030</name>
</gene>
<dbReference type="Proteomes" id="UP000054815">
    <property type="component" value="Unassembled WGS sequence"/>
</dbReference>
<accession>A0A0V0Y198</accession>
<sequence length="112" mass="12591">MCEVAFNLGQRRLFQQNVKPSARTACSFCSRLPLATRRTSTTPSARRWQASKPDPTWLACSLASSSFPTAREHASLLTERCLLKLFTRLTYSLLVGQLHATCQPARLLFCSR</sequence>
<proteinExistence type="predicted"/>
<dbReference type="AlphaFoldDB" id="A0A0V0Y198"/>